<dbReference type="HOGENOM" id="CLU_052030_2_2_5"/>
<organism evidence="2">
    <name type="scientific">Caulobacter sp. (strain K31)</name>
    <dbReference type="NCBI Taxonomy" id="366602"/>
    <lineage>
        <taxon>Bacteria</taxon>
        <taxon>Pseudomonadati</taxon>
        <taxon>Pseudomonadota</taxon>
        <taxon>Alphaproteobacteria</taxon>
        <taxon>Caulobacterales</taxon>
        <taxon>Caulobacteraceae</taxon>
        <taxon>Caulobacter</taxon>
    </lineage>
</organism>
<evidence type="ECO:0000313" key="2">
    <source>
        <dbReference type="EMBL" id="ABZ73748.1"/>
    </source>
</evidence>
<dbReference type="eggNOG" id="COG1493">
    <property type="taxonomic scope" value="Bacteria"/>
</dbReference>
<dbReference type="CDD" id="cd01918">
    <property type="entry name" value="HprK_C"/>
    <property type="match status" value="1"/>
</dbReference>
<dbReference type="KEGG" id="cak:Caul_4628"/>
<keyword evidence="2" id="KW-0418">Kinase</keyword>
<protein>
    <submittedName>
        <fullName evidence="2">HPr kinase</fullName>
    </submittedName>
</protein>
<feature type="domain" description="HPr kinase/phosphorylase C-terminal" evidence="1">
    <location>
        <begin position="18"/>
        <end position="79"/>
    </location>
</feature>
<dbReference type="GO" id="GO:0005524">
    <property type="term" value="F:ATP binding"/>
    <property type="evidence" value="ECO:0007669"/>
    <property type="project" value="InterPro"/>
</dbReference>
<dbReference type="InterPro" id="IPR027417">
    <property type="entry name" value="P-loop_NTPase"/>
</dbReference>
<sequence>MIRHAGLIARRVAGVWRGALIEGPSGVGKSDLAVRALDQGFVLVADDRTLVFVSNGDLYGRAPDPLAGLVEVRGVGVLSQSHRPFCRIDLLVRCVDQPQAVERLPDPRFELVEGVSTPVFDLWPLEPGAPGKIRRMFEHLGVPD</sequence>
<keyword evidence="2" id="KW-0808">Transferase</keyword>
<proteinExistence type="predicted"/>
<dbReference type="SUPFAM" id="SSF53795">
    <property type="entry name" value="PEP carboxykinase-like"/>
    <property type="match status" value="1"/>
</dbReference>
<dbReference type="GO" id="GO:0006109">
    <property type="term" value="P:regulation of carbohydrate metabolic process"/>
    <property type="evidence" value="ECO:0007669"/>
    <property type="project" value="InterPro"/>
</dbReference>
<evidence type="ECO:0000259" key="1">
    <source>
        <dbReference type="Pfam" id="PF07475"/>
    </source>
</evidence>
<dbReference type="STRING" id="366602.Caul_4628"/>
<dbReference type="InterPro" id="IPR011104">
    <property type="entry name" value="Hpr_kin/Pase_C"/>
</dbReference>
<dbReference type="OrthoDB" id="8326226at2"/>
<dbReference type="EMBL" id="CP000927">
    <property type="protein sequence ID" value="ABZ73748.1"/>
    <property type="molecule type" value="Genomic_DNA"/>
</dbReference>
<dbReference type="AlphaFoldDB" id="B0T1Y7"/>
<reference evidence="2" key="1">
    <citation type="submission" date="2008-01" db="EMBL/GenBank/DDBJ databases">
        <title>Complete sequence of chromosome of Caulobacter sp. K31.</title>
        <authorList>
            <consortium name="US DOE Joint Genome Institute"/>
            <person name="Copeland A."/>
            <person name="Lucas S."/>
            <person name="Lapidus A."/>
            <person name="Barry K."/>
            <person name="Glavina del Rio T."/>
            <person name="Dalin E."/>
            <person name="Tice H."/>
            <person name="Pitluck S."/>
            <person name="Bruce D."/>
            <person name="Goodwin L."/>
            <person name="Thompson L.S."/>
            <person name="Brettin T."/>
            <person name="Detter J.C."/>
            <person name="Han C."/>
            <person name="Schmutz J."/>
            <person name="Larimer F."/>
            <person name="Land M."/>
            <person name="Hauser L."/>
            <person name="Kyrpides N."/>
            <person name="Kim E."/>
            <person name="Stephens C."/>
            <person name="Richardson P."/>
        </authorList>
    </citation>
    <scope>NUCLEOTIDE SEQUENCE [LARGE SCALE GENOMIC DNA]</scope>
    <source>
        <strain evidence="2">K31</strain>
    </source>
</reference>
<gene>
    <name evidence="2" type="ordered locus">Caul_4628</name>
</gene>
<dbReference type="GO" id="GO:0000155">
    <property type="term" value="F:phosphorelay sensor kinase activity"/>
    <property type="evidence" value="ECO:0007669"/>
    <property type="project" value="InterPro"/>
</dbReference>
<dbReference type="Gene3D" id="3.40.50.300">
    <property type="entry name" value="P-loop containing nucleotide triphosphate hydrolases"/>
    <property type="match status" value="1"/>
</dbReference>
<accession>B0T1Y7</accession>
<name>B0T1Y7_CAUSK</name>
<dbReference type="Pfam" id="PF07475">
    <property type="entry name" value="Hpr_kinase_C"/>
    <property type="match status" value="1"/>
</dbReference>